<proteinExistence type="predicted"/>
<evidence type="ECO:0000256" key="1">
    <source>
        <dbReference type="SAM" id="Phobius"/>
    </source>
</evidence>
<keyword evidence="1" id="KW-1133">Transmembrane helix</keyword>
<accession>A0A1J4QD33</accession>
<organism evidence="2 3">
    <name type="scientific">Oceanisphaera psychrotolerans</name>
    <dbReference type="NCBI Taxonomy" id="1414654"/>
    <lineage>
        <taxon>Bacteria</taxon>
        <taxon>Pseudomonadati</taxon>
        <taxon>Pseudomonadota</taxon>
        <taxon>Gammaproteobacteria</taxon>
        <taxon>Aeromonadales</taxon>
        <taxon>Aeromonadaceae</taxon>
        <taxon>Oceanisphaera</taxon>
    </lineage>
</organism>
<dbReference type="Proteomes" id="UP000243073">
    <property type="component" value="Unassembled WGS sequence"/>
</dbReference>
<evidence type="ECO:0000313" key="3">
    <source>
        <dbReference type="Proteomes" id="UP000243073"/>
    </source>
</evidence>
<evidence type="ECO:0000313" key="2">
    <source>
        <dbReference type="EMBL" id="OIN07272.1"/>
    </source>
</evidence>
<comment type="caution">
    <text evidence="2">The sequence shown here is derived from an EMBL/GenBank/DDBJ whole genome shotgun (WGS) entry which is preliminary data.</text>
</comment>
<gene>
    <name evidence="2" type="ORF">BFR47_16605</name>
</gene>
<name>A0A1J4QD33_9GAMM</name>
<keyword evidence="1" id="KW-0812">Transmembrane</keyword>
<reference evidence="2 3" key="1">
    <citation type="submission" date="2016-07" db="EMBL/GenBank/DDBJ databases">
        <title>Draft Genome Sequence of Oceanisphaera psychrotolerans, isolated from coastal sediment samples.</title>
        <authorList>
            <person name="Zhuo S."/>
            <person name="Ruan Z."/>
        </authorList>
    </citation>
    <scope>NUCLEOTIDE SEQUENCE [LARGE SCALE GENOMIC DNA]</scope>
    <source>
        <strain evidence="2 3">LAM-WHM-ZC</strain>
    </source>
</reference>
<keyword evidence="3" id="KW-1185">Reference proteome</keyword>
<dbReference type="AlphaFoldDB" id="A0A1J4QD33"/>
<sequence length="192" mass="21667">MRETRPFGQVLLLSGFIFIVLSALLPWWASYRTLLHQEQQINERLSYYISAEQQASLLPGVAALSVGQPLGPDKPAWWFGQVGANHQQMIEQTPVFYRLDTSPATTQWLLLSIPLTLTALLIFTALHRRWRKEDQEQEQYLQSLLLDPEQSQVGSNSPIAQGIVGLHQHYLSQTESLQQQLGEASSVATRTA</sequence>
<dbReference type="EMBL" id="MDKE01000037">
    <property type="protein sequence ID" value="OIN07272.1"/>
    <property type="molecule type" value="Genomic_DNA"/>
</dbReference>
<feature type="transmembrane region" description="Helical" evidence="1">
    <location>
        <begin position="7"/>
        <end position="29"/>
    </location>
</feature>
<feature type="transmembrane region" description="Helical" evidence="1">
    <location>
        <begin position="108"/>
        <end position="126"/>
    </location>
</feature>
<protein>
    <submittedName>
        <fullName evidence="2">Uncharacterized protein</fullName>
    </submittedName>
</protein>
<dbReference type="RefSeq" id="WP_071473461.1">
    <property type="nucleotide sequence ID" value="NZ_MDKE01000037.1"/>
</dbReference>
<keyword evidence="1" id="KW-0472">Membrane</keyword>